<keyword evidence="3" id="KW-1185">Reference proteome</keyword>
<dbReference type="RefSeq" id="WP_239368141.1">
    <property type="nucleotide sequence ID" value="NZ_JAKREW010000021.1"/>
</dbReference>
<evidence type="ECO:0000256" key="1">
    <source>
        <dbReference type="SAM" id="Phobius"/>
    </source>
</evidence>
<comment type="caution">
    <text evidence="2">The sequence shown here is derived from an EMBL/GenBank/DDBJ whole genome shotgun (WGS) entry which is preliminary data.</text>
</comment>
<dbReference type="EMBL" id="JAKREW010000021">
    <property type="protein sequence ID" value="MCG7507214.1"/>
    <property type="molecule type" value="Genomic_DNA"/>
</dbReference>
<keyword evidence="1" id="KW-0472">Membrane</keyword>
<dbReference type="Proteomes" id="UP001201701">
    <property type="component" value="Unassembled WGS sequence"/>
</dbReference>
<evidence type="ECO:0000313" key="2">
    <source>
        <dbReference type="EMBL" id="MCG7507214.1"/>
    </source>
</evidence>
<protein>
    <recommendedName>
        <fullName evidence="4">ABC transporter permease</fullName>
    </recommendedName>
</protein>
<evidence type="ECO:0008006" key="4">
    <source>
        <dbReference type="Google" id="ProtNLM"/>
    </source>
</evidence>
<keyword evidence="1" id="KW-1133">Transmembrane helix</keyword>
<accession>A0ABS9QIE1</accession>
<organism evidence="2 3">
    <name type="scientific">Mesorhizobium retamae</name>
    <dbReference type="NCBI Taxonomy" id="2912854"/>
    <lineage>
        <taxon>Bacteria</taxon>
        <taxon>Pseudomonadati</taxon>
        <taxon>Pseudomonadota</taxon>
        <taxon>Alphaproteobacteria</taxon>
        <taxon>Hyphomicrobiales</taxon>
        <taxon>Phyllobacteriaceae</taxon>
        <taxon>Mesorhizobium</taxon>
    </lineage>
</organism>
<proteinExistence type="predicted"/>
<reference evidence="2 3" key="1">
    <citation type="submission" date="2022-02" db="EMBL/GenBank/DDBJ databases">
        <title>Draft genome sequence of Mezorhizobium retamae strain IRAMC:0171 isolated from Retama raetam nodules.</title>
        <authorList>
            <person name="Bengaied R."/>
            <person name="Sbissi I."/>
            <person name="Huber K."/>
            <person name="Ghodbane F."/>
            <person name="Nouioui I."/>
            <person name="Tarhouni M."/>
            <person name="Gtari M."/>
        </authorList>
    </citation>
    <scope>NUCLEOTIDE SEQUENCE [LARGE SCALE GENOMIC DNA]</scope>
    <source>
        <strain evidence="2 3">IRAMC:0171</strain>
    </source>
</reference>
<sequence>MGFLLQFWPYIAGAVAAVFAGWRLRQTGINAERARQAKEKLAAAEDRLAMDKEATAIERRVSGLTDEQAKKEAMKWSRP</sequence>
<evidence type="ECO:0000313" key="3">
    <source>
        <dbReference type="Proteomes" id="UP001201701"/>
    </source>
</evidence>
<gene>
    <name evidence="2" type="ORF">L4923_19470</name>
</gene>
<keyword evidence="1" id="KW-0812">Transmembrane</keyword>
<feature type="transmembrane region" description="Helical" evidence="1">
    <location>
        <begin position="6"/>
        <end position="24"/>
    </location>
</feature>
<name>A0ABS9QIE1_9HYPH</name>